<dbReference type="EMBL" id="SLXT01000007">
    <property type="protein sequence ID" value="TCP65009.1"/>
    <property type="molecule type" value="Genomic_DNA"/>
</dbReference>
<proteinExistence type="predicted"/>
<name>A0A4R2RQJ0_9FIRM</name>
<dbReference type="Proteomes" id="UP000294813">
    <property type="component" value="Unassembled WGS sequence"/>
</dbReference>
<keyword evidence="3" id="KW-1185">Reference proteome</keyword>
<protein>
    <submittedName>
        <fullName evidence="2">Putative transposase/invertase (TIGR01784 family)</fullName>
    </submittedName>
</protein>
<dbReference type="AlphaFoldDB" id="A0A4R2RQJ0"/>
<accession>A0A4R2RQJ0</accession>
<gene>
    <name evidence="2" type="ORF">EDD73_10781</name>
</gene>
<evidence type="ECO:0000313" key="3">
    <source>
        <dbReference type="Proteomes" id="UP000294813"/>
    </source>
</evidence>
<evidence type="ECO:0000313" key="2">
    <source>
        <dbReference type="EMBL" id="TCP65009.1"/>
    </source>
</evidence>
<comment type="caution">
    <text evidence="2">The sequence shown here is derived from an EMBL/GenBank/DDBJ whole genome shotgun (WGS) entry which is preliminary data.</text>
</comment>
<evidence type="ECO:0000256" key="1">
    <source>
        <dbReference type="SAM" id="MobiDB-lite"/>
    </source>
</evidence>
<organism evidence="2 3">
    <name type="scientific">Heliophilum fasciatum</name>
    <dbReference type="NCBI Taxonomy" id="35700"/>
    <lineage>
        <taxon>Bacteria</taxon>
        <taxon>Bacillati</taxon>
        <taxon>Bacillota</taxon>
        <taxon>Clostridia</taxon>
        <taxon>Eubacteriales</taxon>
        <taxon>Heliobacteriaceae</taxon>
        <taxon>Heliophilum</taxon>
    </lineage>
</organism>
<feature type="region of interest" description="Disordered" evidence="1">
    <location>
        <begin position="64"/>
        <end position="85"/>
    </location>
</feature>
<sequence length="126" mass="14053">MLNEAELAIRAAHLAKEVQGSLQVLCVASIIAITDKILPESVKKMLLEVLRMTDIEKWLREEGREEGRVEGRMEGRVEGREEGREEGKEMVAIAALKEGLPPETVARFTGIPIDKIRKIASTHLPQ</sequence>
<reference evidence="2 3" key="1">
    <citation type="submission" date="2019-03" db="EMBL/GenBank/DDBJ databases">
        <title>Genomic Encyclopedia of Type Strains, Phase IV (KMG-IV): sequencing the most valuable type-strain genomes for metagenomic binning, comparative biology and taxonomic classification.</title>
        <authorList>
            <person name="Goeker M."/>
        </authorList>
    </citation>
    <scope>NUCLEOTIDE SEQUENCE [LARGE SCALE GENOMIC DNA]</scope>
    <source>
        <strain evidence="2 3">DSM 11170</strain>
    </source>
</reference>